<dbReference type="OrthoDB" id="26525at2759"/>
<dbReference type="GeneID" id="24440204"/>
<dbReference type="Proteomes" id="UP000009168">
    <property type="component" value="Unassembled WGS sequence"/>
</dbReference>
<evidence type="ECO:0000256" key="5">
    <source>
        <dbReference type="ARBA" id="ARBA00022737"/>
    </source>
</evidence>
<dbReference type="InterPro" id="IPR002048">
    <property type="entry name" value="EF_hand_dom"/>
</dbReference>
<gene>
    <name evidence="11" type="ORF">TTHERM_000688379</name>
</gene>
<dbReference type="InterPro" id="IPR050145">
    <property type="entry name" value="Centrin_CML-like"/>
</dbReference>
<feature type="compositionally biased region" description="Polar residues" evidence="9">
    <location>
        <begin position="1"/>
        <end position="18"/>
    </location>
</feature>
<keyword evidence="6" id="KW-0106">Calcium</keyword>
<evidence type="ECO:0000256" key="4">
    <source>
        <dbReference type="ARBA" id="ARBA00022723"/>
    </source>
</evidence>
<dbReference type="PANTHER" id="PTHR23050">
    <property type="entry name" value="CALCIUM BINDING PROTEIN"/>
    <property type="match status" value="1"/>
</dbReference>
<dbReference type="EMBL" id="GG662260">
    <property type="protein sequence ID" value="EWS71198.1"/>
    <property type="molecule type" value="Genomic_DNA"/>
</dbReference>
<keyword evidence="5" id="KW-0677">Repeat</keyword>
<protein>
    <submittedName>
        <fullName evidence="11">EF-hand protein</fullName>
    </submittedName>
</protein>
<dbReference type="CDD" id="cd00051">
    <property type="entry name" value="EFh"/>
    <property type="match status" value="1"/>
</dbReference>
<comment type="subcellular location">
    <subcellularLocation>
        <location evidence="1">Cytoplasm</location>
        <location evidence="1">Cytoskeleton</location>
    </subcellularLocation>
</comment>
<dbReference type="InterPro" id="IPR011992">
    <property type="entry name" value="EF-hand-dom_pair"/>
</dbReference>
<dbReference type="InterPro" id="IPR018247">
    <property type="entry name" value="EF_Hand_1_Ca_BS"/>
</dbReference>
<feature type="region of interest" description="Disordered" evidence="9">
    <location>
        <begin position="249"/>
        <end position="273"/>
    </location>
</feature>
<evidence type="ECO:0000256" key="8">
    <source>
        <dbReference type="ARBA" id="ARBA00025692"/>
    </source>
</evidence>
<feature type="domain" description="EF-hand" evidence="10">
    <location>
        <begin position="209"/>
        <end position="244"/>
    </location>
</feature>
<comment type="similarity">
    <text evidence="2">Belongs to the centrin family.</text>
</comment>
<dbReference type="GO" id="GO:0005509">
    <property type="term" value="F:calcium ion binding"/>
    <property type="evidence" value="ECO:0007669"/>
    <property type="project" value="InterPro"/>
</dbReference>
<keyword evidence="7" id="KW-0206">Cytoskeleton</keyword>
<keyword evidence="3" id="KW-0963">Cytoplasm</keyword>
<evidence type="ECO:0000259" key="10">
    <source>
        <dbReference type="PROSITE" id="PS50222"/>
    </source>
</evidence>
<evidence type="ECO:0000256" key="7">
    <source>
        <dbReference type="ARBA" id="ARBA00023212"/>
    </source>
</evidence>
<dbReference type="Gene3D" id="1.10.238.10">
    <property type="entry name" value="EF-hand"/>
    <property type="match status" value="2"/>
</dbReference>
<accession>W7X460</accession>
<evidence type="ECO:0000313" key="12">
    <source>
        <dbReference type="Proteomes" id="UP000009168"/>
    </source>
</evidence>
<keyword evidence="4" id="KW-0479">Metal-binding</keyword>
<dbReference type="SUPFAM" id="SSF47473">
    <property type="entry name" value="EF-hand"/>
    <property type="match status" value="1"/>
</dbReference>
<evidence type="ECO:0000256" key="6">
    <source>
        <dbReference type="ARBA" id="ARBA00022837"/>
    </source>
</evidence>
<name>W7X460_TETTS</name>
<dbReference type="GO" id="GO:0005856">
    <property type="term" value="C:cytoskeleton"/>
    <property type="evidence" value="ECO:0007669"/>
    <property type="project" value="UniProtKB-SubCell"/>
</dbReference>
<reference evidence="12" key="1">
    <citation type="journal article" date="2006" name="PLoS Biol.">
        <title>Macronuclear genome sequence of the ciliate Tetrahymena thermophila, a model eukaryote.</title>
        <authorList>
            <person name="Eisen J.A."/>
            <person name="Coyne R.S."/>
            <person name="Wu M."/>
            <person name="Wu D."/>
            <person name="Thiagarajan M."/>
            <person name="Wortman J.R."/>
            <person name="Badger J.H."/>
            <person name="Ren Q."/>
            <person name="Amedeo P."/>
            <person name="Jones K.M."/>
            <person name="Tallon L.J."/>
            <person name="Delcher A.L."/>
            <person name="Salzberg S.L."/>
            <person name="Silva J.C."/>
            <person name="Haas B.J."/>
            <person name="Majoros W.H."/>
            <person name="Farzad M."/>
            <person name="Carlton J.M."/>
            <person name="Smith R.K. Jr."/>
            <person name="Garg J."/>
            <person name="Pearlman R.E."/>
            <person name="Karrer K.M."/>
            <person name="Sun L."/>
            <person name="Manning G."/>
            <person name="Elde N.C."/>
            <person name="Turkewitz A.P."/>
            <person name="Asai D.J."/>
            <person name="Wilkes D.E."/>
            <person name="Wang Y."/>
            <person name="Cai H."/>
            <person name="Collins K."/>
            <person name="Stewart B.A."/>
            <person name="Lee S.R."/>
            <person name="Wilamowska K."/>
            <person name="Weinberg Z."/>
            <person name="Ruzzo W.L."/>
            <person name="Wloga D."/>
            <person name="Gaertig J."/>
            <person name="Frankel J."/>
            <person name="Tsao C.-C."/>
            <person name="Gorovsky M.A."/>
            <person name="Keeling P.J."/>
            <person name="Waller R.F."/>
            <person name="Patron N.J."/>
            <person name="Cherry J.M."/>
            <person name="Stover N.A."/>
            <person name="Krieger C.J."/>
            <person name="del Toro C."/>
            <person name="Ryder H.F."/>
            <person name="Williamson S.C."/>
            <person name="Barbeau R.A."/>
            <person name="Hamilton E.P."/>
            <person name="Orias E."/>
        </authorList>
    </citation>
    <scope>NUCLEOTIDE SEQUENCE [LARGE SCALE GENOMIC DNA]</scope>
    <source>
        <strain evidence="12">SB210</strain>
    </source>
</reference>
<dbReference type="FunFam" id="1.10.238.10:FF:000178">
    <property type="entry name" value="Calmodulin-2 A"/>
    <property type="match status" value="1"/>
</dbReference>
<dbReference type="KEGG" id="tet:TTHERM_000688379"/>
<dbReference type="InParanoid" id="W7X460"/>
<feature type="domain" description="EF-hand" evidence="10">
    <location>
        <begin position="101"/>
        <end position="136"/>
    </location>
</feature>
<dbReference type="Pfam" id="PF13499">
    <property type="entry name" value="EF-hand_7"/>
    <property type="match status" value="1"/>
</dbReference>
<feature type="domain" description="EF-hand" evidence="10">
    <location>
        <begin position="64"/>
        <end position="99"/>
    </location>
</feature>
<sequence>MNNNNGNEFFTFRDTPTAQPKGLSQVYSSQFQQSQNQPKSSVLQNSSKVIFNPRKYERSGFTIDQIVEMKQTFDMFDKDKGGTLSYDELKEAMQILGFVQEDDTALDRIIEAIDVNGDGQLGFEEFMNLMFANIAENDSDTDLQKAFSYFIDLGNSKFLQDDDDDEIVTVRSSNKKQQQKQQKKEQNLLKSKITIQMLRNIAKEIGEDVEDEDLIEMLERADKDDDGQVGFQDFKYIIKWQNEETKAEFEQQEQKQSKAQQKIKSYNNISQEF</sequence>
<feature type="region of interest" description="Disordered" evidence="9">
    <location>
        <begin position="1"/>
        <end position="21"/>
    </location>
</feature>
<evidence type="ECO:0000313" key="11">
    <source>
        <dbReference type="EMBL" id="EWS71198.1"/>
    </source>
</evidence>
<comment type="function">
    <text evidence="8">Plays a fundamental role in microtubule organizing center structure and function. Component of the infraciliary lattice (ICL) and the ciliary basal bodies.</text>
</comment>
<evidence type="ECO:0000256" key="3">
    <source>
        <dbReference type="ARBA" id="ARBA00022490"/>
    </source>
</evidence>
<dbReference type="STRING" id="312017.W7X460"/>
<dbReference type="PROSITE" id="PS50222">
    <property type="entry name" value="EF_HAND_2"/>
    <property type="match status" value="3"/>
</dbReference>
<evidence type="ECO:0000256" key="1">
    <source>
        <dbReference type="ARBA" id="ARBA00004245"/>
    </source>
</evidence>
<dbReference type="SMART" id="SM00054">
    <property type="entry name" value="EFh"/>
    <property type="match status" value="3"/>
</dbReference>
<proteinExistence type="inferred from homology"/>
<evidence type="ECO:0000256" key="2">
    <source>
        <dbReference type="ARBA" id="ARBA00005253"/>
    </source>
</evidence>
<dbReference type="RefSeq" id="XP_012656251.1">
    <property type="nucleotide sequence ID" value="XM_012800797.1"/>
</dbReference>
<evidence type="ECO:0000256" key="9">
    <source>
        <dbReference type="SAM" id="MobiDB-lite"/>
    </source>
</evidence>
<keyword evidence="12" id="KW-1185">Reference proteome</keyword>
<dbReference type="AlphaFoldDB" id="W7X460"/>
<organism evidence="11 12">
    <name type="scientific">Tetrahymena thermophila (strain SB210)</name>
    <dbReference type="NCBI Taxonomy" id="312017"/>
    <lineage>
        <taxon>Eukaryota</taxon>
        <taxon>Sar</taxon>
        <taxon>Alveolata</taxon>
        <taxon>Ciliophora</taxon>
        <taxon>Intramacronucleata</taxon>
        <taxon>Oligohymenophorea</taxon>
        <taxon>Hymenostomatida</taxon>
        <taxon>Tetrahymenina</taxon>
        <taxon>Tetrahymenidae</taxon>
        <taxon>Tetrahymena</taxon>
    </lineage>
</organism>
<dbReference type="PROSITE" id="PS00018">
    <property type="entry name" value="EF_HAND_1"/>
    <property type="match status" value="3"/>
</dbReference>